<feature type="active site" description="Nucleophile" evidence="3">
    <location>
        <position position="252"/>
    </location>
</feature>
<proteinExistence type="inferred from homology"/>
<dbReference type="eggNOG" id="COG1834">
    <property type="taxonomic scope" value="Bacteria"/>
</dbReference>
<dbReference type="Pfam" id="PF19420">
    <property type="entry name" value="DDAH_eukar"/>
    <property type="match status" value="1"/>
</dbReference>
<dbReference type="EMBL" id="ACUX02000019">
    <property type="protein sequence ID" value="EEZ60384.1"/>
    <property type="molecule type" value="Genomic_DNA"/>
</dbReference>
<dbReference type="SUPFAM" id="SSF55909">
    <property type="entry name" value="Pentein"/>
    <property type="match status" value="1"/>
</dbReference>
<protein>
    <submittedName>
        <fullName evidence="4">Amidinotransferase</fullName>
    </submittedName>
</protein>
<organism evidence="4 5">
    <name type="scientific">Slackia exigua (strain ATCC 700122 / DSM 15923 / CIP 105133 / JCM 11022 / KCTC 5966 / S-7)</name>
    <dbReference type="NCBI Taxonomy" id="649764"/>
    <lineage>
        <taxon>Bacteria</taxon>
        <taxon>Bacillati</taxon>
        <taxon>Actinomycetota</taxon>
        <taxon>Coriobacteriia</taxon>
        <taxon>Eggerthellales</taxon>
        <taxon>Eggerthellaceae</taxon>
        <taxon>Slackia</taxon>
    </lineage>
</organism>
<dbReference type="OrthoDB" id="3196313at2"/>
<dbReference type="GO" id="GO:0045429">
    <property type="term" value="P:positive regulation of nitric oxide biosynthetic process"/>
    <property type="evidence" value="ECO:0007669"/>
    <property type="project" value="TreeGrafter"/>
</dbReference>
<feature type="active site" description="Proton donor" evidence="3">
    <location>
        <position position="165"/>
    </location>
</feature>
<dbReference type="AlphaFoldDB" id="D0WJ36"/>
<dbReference type="GO" id="GO:0016597">
    <property type="term" value="F:amino acid binding"/>
    <property type="evidence" value="ECO:0007669"/>
    <property type="project" value="TreeGrafter"/>
</dbReference>
<evidence type="ECO:0000256" key="3">
    <source>
        <dbReference type="PIRSR" id="PIRSR633199-1"/>
    </source>
</evidence>
<dbReference type="GO" id="GO:0006525">
    <property type="term" value="P:arginine metabolic process"/>
    <property type="evidence" value="ECO:0007669"/>
    <property type="project" value="TreeGrafter"/>
</dbReference>
<evidence type="ECO:0000313" key="5">
    <source>
        <dbReference type="Proteomes" id="UP000006001"/>
    </source>
</evidence>
<gene>
    <name evidence="4" type="ORF">HMPREF0762_01861</name>
</gene>
<evidence type="ECO:0000256" key="1">
    <source>
        <dbReference type="ARBA" id="ARBA00008532"/>
    </source>
</evidence>
<sequence>MNFTNVIVRRPGASLCDGITSAPELGQPIYEKALVQHDVYIEALKQCGVEVTVLPAMEEYPDSCFVEDTAVITRKGAIIDNPGAGSRNGEAKEMEPTIRQFFDDDHIKRIVSPGTLEGGDVMMVGDTFYVGRSARTNEEGIRQFAEILEGWGLACVEVPLELVLHLKTGVNYLEDNNMLVSGEFIDKPEFAQYNRIVVPEEEAYGANCIWMNGTVIVPEGYPTVLKAVRDLGYTTIVVDTSEYRKIDGGLSCLSLRFNPNLVDE</sequence>
<keyword evidence="2" id="KW-0378">Hydrolase</keyword>
<dbReference type="Proteomes" id="UP000006001">
    <property type="component" value="Unassembled WGS sequence"/>
</dbReference>
<dbReference type="GO" id="GO:0000052">
    <property type="term" value="P:citrulline metabolic process"/>
    <property type="evidence" value="ECO:0007669"/>
    <property type="project" value="TreeGrafter"/>
</dbReference>
<evidence type="ECO:0000256" key="2">
    <source>
        <dbReference type="ARBA" id="ARBA00022801"/>
    </source>
</evidence>
<dbReference type="Gene3D" id="3.75.10.10">
    <property type="entry name" value="L-arginine/glycine Amidinotransferase, Chain A"/>
    <property type="match status" value="1"/>
</dbReference>
<dbReference type="GO" id="GO:0016740">
    <property type="term" value="F:transferase activity"/>
    <property type="evidence" value="ECO:0007669"/>
    <property type="project" value="UniProtKB-KW"/>
</dbReference>
<dbReference type="GO" id="GO:0016403">
    <property type="term" value="F:dimethylargininase activity"/>
    <property type="evidence" value="ECO:0007669"/>
    <property type="project" value="TreeGrafter"/>
</dbReference>
<accession>D0WJ36</accession>
<dbReference type="PANTHER" id="PTHR12737:SF9">
    <property type="entry name" value="DIMETHYLARGININASE"/>
    <property type="match status" value="1"/>
</dbReference>
<evidence type="ECO:0000313" key="4">
    <source>
        <dbReference type="EMBL" id="EEZ60384.1"/>
    </source>
</evidence>
<keyword evidence="5" id="KW-1185">Reference proteome</keyword>
<comment type="similarity">
    <text evidence="1">Belongs to the DDAH family.</text>
</comment>
<reference evidence="4" key="1">
    <citation type="submission" date="2009-10" db="EMBL/GenBank/DDBJ databases">
        <authorList>
            <person name="Weinstock G."/>
            <person name="Sodergren E."/>
            <person name="Clifton S."/>
            <person name="Fulton L."/>
            <person name="Fulton B."/>
            <person name="Courtney L."/>
            <person name="Fronick C."/>
            <person name="Harrison M."/>
            <person name="Strong C."/>
            <person name="Farmer C."/>
            <person name="Delahaunty K."/>
            <person name="Markovic C."/>
            <person name="Hall O."/>
            <person name="Minx P."/>
            <person name="Tomlinson C."/>
            <person name="Mitreva M."/>
            <person name="Nelson J."/>
            <person name="Hou S."/>
            <person name="Wollam A."/>
            <person name="Pepin K.H."/>
            <person name="Johnson M."/>
            <person name="Bhonagiri V."/>
            <person name="Nash W.E."/>
            <person name="Warren W."/>
            <person name="Chinwalla A."/>
            <person name="Mardis E.R."/>
            <person name="Wilson R.K."/>
        </authorList>
    </citation>
    <scope>NUCLEOTIDE SEQUENCE [LARGE SCALE GENOMIC DNA]</scope>
    <source>
        <strain evidence="4">ATCC 700122</strain>
    </source>
</reference>
<dbReference type="InterPro" id="IPR033199">
    <property type="entry name" value="DDAH-like"/>
</dbReference>
<comment type="caution">
    <text evidence="4">The sequence shown here is derived from an EMBL/GenBank/DDBJ whole genome shotgun (WGS) entry which is preliminary data.</text>
</comment>
<dbReference type="RefSeq" id="WP_006363142.1">
    <property type="nucleotide sequence ID" value="NZ_GG700631.1"/>
</dbReference>
<dbReference type="PANTHER" id="PTHR12737">
    <property type="entry name" value="DIMETHYLARGININE DIMETHYLAMINOHYDROLASE"/>
    <property type="match status" value="1"/>
</dbReference>
<name>D0WJ36_SLAES</name>
<dbReference type="HOGENOM" id="CLU_067923_1_0_11"/>
<dbReference type="GeneID" id="85008089"/>